<keyword evidence="6" id="KW-0030">Aminoacyl-tRNA synthetase</keyword>
<feature type="domain" description="Aminoacyl-tRNA synthetase class Ia" evidence="8">
    <location>
        <begin position="1"/>
        <end position="97"/>
    </location>
</feature>
<dbReference type="EMBL" id="AZMM01006404">
    <property type="protein sequence ID" value="ETJ39721.1"/>
    <property type="molecule type" value="Genomic_DNA"/>
</dbReference>
<dbReference type="GO" id="GO:0006438">
    <property type="term" value="P:valyl-tRNA aminoacylation"/>
    <property type="evidence" value="ECO:0007669"/>
    <property type="project" value="InterPro"/>
</dbReference>
<evidence type="ECO:0000259" key="8">
    <source>
        <dbReference type="Pfam" id="PF00133"/>
    </source>
</evidence>
<dbReference type="EC" id="6.1.1.9" evidence="1"/>
<dbReference type="InterPro" id="IPR002303">
    <property type="entry name" value="Valyl-tRNA_ligase"/>
</dbReference>
<dbReference type="GO" id="GO:0004832">
    <property type="term" value="F:valine-tRNA ligase activity"/>
    <property type="evidence" value="ECO:0007669"/>
    <property type="project" value="UniProtKB-EC"/>
</dbReference>
<dbReference type="AlphaFoldDB" id="W1YBF9"/>
<dbReference type="InterPro" id="IPR002300">
    <property type="entry name" value="aa-tRNA-synth_Ia"/>
</dbReference>
<organism evidence="9">
    <name type="scientific">human gut metagenome</name>
    <dbReference type="NCBI Taxonomy" id="408170"/>
    <lineage>
        <taxon>unclassified sequences</taxon>
        <taxon>metagenomes</taxon>
        <taxon>organismal metagenomes</taxon>
    </lineage>
</organism>
<evidence type="ECO:0000256" key="2">
    <source>
        <dbReference type="ARBA" id="ARBA00022598"/>
    </source>
</evidence>
<keyword evidence="5" id="KW-0648">Protein biosynthesis</keyword>
<accession>W1YBF9</accession>
<evidence type="ECO:0000256" key="7">
    <source>
        <dbReference type="ARBA" id="ARBA00029936"/>
    </source>
</evidence>
<reference evidence="9" key="1">
    <citation type="submission" date="2013-12" db="EMBL/GenBank/DDBJ databases">
        <title>A Varibaculum cambriense genome reconstructed from a premature infant gut community with otherwise low bacterial novelty that shifts toward anaerobic metabolism during the third week of life.</title>
        <authorList>
            <person name="Brown C.T."/>
            <person name="Sharon I."/>
            <person name="Thomas B.C."/>
            <person name="Castelle C.J."/>
            <person name="Morowitz M.J."/>
            <person name="Banfield J.F."/>
        </authorList>
    </citation>
    <scope>NUCLEOTIDE SEQUENCE</scope>
</reference>
<name>W1YBF9_9ZZZZ</name>
<feature type="non-terminal residue" evidence="9">
    <location>
        <position position="1"/>
    </location>
</feature>
<dbReference type="GO" id="GO:0005524">
    <property type="term" value="F:ATP binding"/>
    <property type="evidence" value="ECO:0007669"/>
    <property type="project" value="UniProtKB-KW"/>
</dbReference>
<dbReference type="SUPFAM" id="SSF52374">
    <property type="entry name" value="Nucleotidylyl transferase"/>
    <property type="match status" value="1"/>
</dbReference>
<evidence type="ECO:0000256" key="1">
    <source>
        <dbReference type="ARBA" id="ARBA00013169"/>
    </source>
</evidence>
<evidence type="ECO:0000256" key="4">
    <source>
        <dbReference type="ARBA" id="ARBA00022840"/>
    </source>
</evidence>
<dbReference type="InterPro" id="IPR014729">
    <property type="entry name" value="Rossmann-like_a/b/a_fold"/>
</dbReference>
<dbReference type="GO" id="GO:0005829">
    <property type="term" value="C:cytosol"/>
    <property type="evidence" value="ECO:0007669"/>
    <property type="project" value="TreeGrafter"/>
</dbReference>
<feature type="non-terminal residue" evidence="9">
    <location>
        <position position="97"/>
    </location>
</feature>
<dbReference type="Gene3D" id="3.40.50.620">
    <property type="entry name" value="HUPs"/>
    <property type="match status" value="1"/>
</dbReference>
<keyword evidence="2 9" id="KW-0436">Ligase</keyword>
<dbReference type="Pfam" id="PF00133">
    <property type="entry name" value="tRNA-synt_1"/>
    <property type="match status" value="1"/>
</dbReference>
<keyword evidence="4" id="KW-0067">ATP-binding</keyword>
<evidence type="ECO:0000256" key="6">
    <source>
        <dbReference type="ARBA" id="ARBA00023146"/>
    </source>
</evidence>
<dbReference type="PANTHER" id="PTHR11946:SF93">
    <property type="entry name" value="VALINE--TRNA LIGASE, CHLOROPLASTIC_MITOCHONDRIAL 2"/>
    <property type="match status" value="1"/>
</dbReference>
<proteinExistence type="predicted"/>
<gene>
    <name evidence="9" type="ORF">Q604_UNBC06404G0001</name>
</gene>
<sequence>NVTGMLHMGHALDNTLQDILIRFKRMQGYNVLWMPGTDHAGIATQIKVEEMLAKEEGKSRYDLGREKFVERVWEWKKEYGDTIVKQIRSLGASCDWS</sequence>
<evidence type="ECO:0000256" key="3">
    <source>
        <dbReference type="ARBA" id="ARBA00022741"/>
    </source>
</evidence>
<protein>
    <recommendedName>
        <fullName evidence="1">valine--tRNA ligase</fullName>
        <ecNumber evidence="1">6.1.1.9</ecNumber>
    </recommendedName>
    <alternativeName>
        <fullName evidence="7">Valyl-tRNA synthetase</fullName>
    </alternativeName>
</protein>
<evidence type="ECO:0000313" key="9">
    <source>
        <dbReference type="EMBL" id="ETJ39721.1"/>
    </source>
</evidence>
<comment type="caution">
    <text evidence="9">The sequence shown here is derived from an EMBL/GenBank/DDBJ whole genome shotgun (WGS) entry which is preliminary data.</text>
</comment>
<keyword evidence="3" id="KW-0547">Nucleotide-binding</keyword>
<dbReference type="PANTHER" id="PTHR11946">
    <property type="entry name" value="VALYL-TRNA SYNTHETASES"/>
    <property type="match status" value="1"/>
</dbReference>
<evidence type="ECO:0000256" key="5">
    <source>
        <dbReference type="ARBA" id="ARBA00022917"/>
    </source>
</evidence>